<keyword evidence="3 7" id="KW-0418">Kinase</keyword>
<gene>
    <name evidence="7" type="ORF">HEQ75_15545</name>
</gene>
<comment type="caution">
    <text evidence="7">The sequence shown here is derived from an EMBL/GenBank/DDBJ whole genome shotgun (WGS) entry which is preliminary data.</text>
</comment>
<name>A0ABX1E5A4_9PROT</name>
<dbReference type="SMART" id="SM00046">
    <property type="entry name" value="DAGKc"/>
    <property type="match status" value="1"/>
</dbReference>
<sequence>MLIVFNPAAGAGRRRRLGRALAALGALGLTPEVLETAGPGDAIRIAAAAVRRGIGQVVAAGGDGTIAEVAAGLEGSAAALGLLPLGTANVLAWELGLNLAPEAAAQVLADGRAGVVWPGRARFADGSQRLFVQMLGAGFDAQVVARLDLGLKRRLGRAAYVLQGLAELPRYRFPPIAVTIDGQPAGLAASVIVSKGRLYAGRHLLAPAARPAEPGFQVVLFRRGGAGAALLAGAALPLGLVPRLPGVACIAARSVRLAPASAATDSIPTQADGDPTGSLPVSVEDPAGPLRILLPR</sequence>
<dbReference type="InterPro" id="IPR016064">
    <property type="entry name" value="NAD/diacylglycerol_kinase_sf"/>
</dbReference>
<keyword evidence="8" id="KW-1185">Reference proteome</keyword>
<dbReference type="InterPro" id="IPR050187">
    <property type="entry name" value="Lipid_Phosphate_FormReg"/>
</dbReference>
<keyword evidence="2" id="KW-0547">Nucleotide-binding</keyword>
<dbReference type="Proteomes" id="UP000787635">
    <property type="component" value="Unassembled WGS sequence"/>
</dbReference>
<evidence type="ECO:0000256" key="1">
    <source>
        <dbReference type="ARBA" id="ARBA00022679"/>
    </source>
</evidence>
<keyword evidence="1" id="KW-0808">Transferase</keyword>
<dbReference type="InterPro" id="IPR045540">
    <property type="entry name" value="YegS/DAGK_C"/>
</dbReference>
<dbReference type="InterPro" id="IPR001206">
    <property type="entry name" value="Diacylglycerol_kinase_cat_dom"/>
</dbReference>
<evidence type="ECO:0000313" key="7">
    <source>
        <dbReference type="EMBL" id="NKC32276.1"/>
    </source>
</evidence>
<dbReference type="EMBL" id="JAAVNE010000024">
    <property type="protein sequence ID" value="NKC32276.1"/>
    <property type="molecule type" value="Genomic_DNA"/>
</dbReference>
<dbReference type="PANTHER" id="PTHR12358:SF106">
    <property type="entry name" value="LIPID KINASE YEGS"/>
    <property type="match status" value="1"/>
</dbReference>
<dbReference type="Gene3D" id="2.60.200.40">
    <property type="match status" value="1"/>
</dbReference>
<dbReference type="RefSeq" id="WP_168032197.1">
    <property type="nucleotide sequence ID" value="NZ_JAAVNE010000024.1"/>
</dbReference>
<evidence type="ECO:0000259" key="6">
    <source>
        <dbReference type="PROSITE" id="PS50146"/>
    </source>
</evidence>
<feature type="domain" description="DAGKc" evidence="6">
    <location>
        <begin position="1"/>
        <end position="125"/>
    </location>
</feature>
<dbReference type="Pfam" id="PF19279">
    <property type="entry name" value="YegS_C"/>
    <property type="match status" value="1"/>
</dbReference>
<dbReference type="PROSITE" id="PS50146">
    <property type="entry name" value="DAGK"/>
    <property type="match status" value="1"/>
</dbReference>
<evidence type="ECO:0000313" key="8">
    <source>
        <dbReference type="Proteomes" id="UP000787635"/>
    </source>
</evidence>
<evidence type="ECO:0000256" key="5">
    <source>
        <dbReference type="SAM" id="MobiDB-lite"/>
    </source>
</evidence>
<evidence type="ECO:0000256" key="3">
    <source>
        <dbReference type="ARBA" id="ARBA00022777"/>
    </source>
</evidence>
<feature type="region of interest" description="Disordered" evidence="5">
    <location>
        <begin position="263"/>
        <end position="286"/>
    </location>
</feature>
<evidence type="ECO:0000256" key="2">
    <source>
        <dbReference type="ARBA" id="ARBA00022741"/>
    </source>
</evidence>
<dbReference type="SUPFAM" id="SSF111331">
    <property type="entry name" value="NAD kinase/diacylglycerol kinase-like"/>
    <property type="match status" value="1"/>
</dbReference>
<dbReference type="InterPro" id="IPR017438">
    <property type="entry name" value="ATP-NAD_kinase_N"/>
</dbReference>
<reference evidence="7 8" key="1">
    <citation type="submission" date="2020-03" db="EMBL/GenBank/DDBJ databases">
        <title>Roseomonas selenitidurans sp. nov. isolated from urban soil.</title>
        <authorList>
            <person name="Liu H."/>
        </authorList>
    </citation>
    <scope>NUCLEOTIDE SEQUENCE [LARGE SCALE GENOMIC DNA]</scope>
    <source>
        <strain evidence="7 8">BU-1</strain>
    </source>
</reference>
<keyword evidence="4" id="KW-0067">ATP-binding</keyword>
<dbReference type="PANTHER" id="PTHR12358">
    <property type="entry name" value="SPHINGOSINE KINASE"/>
    <property type="match status" value="1"/>
</dbReference>
<dbReference type="Gene3D" id="3.40.50.10330">
    <property type="entry name" value="Probable inorganic polyphosphate/atp-NAD kinase, domain 1"/>
    <property type="match status" value="1"/>
</dbReference>
<organism evidence="7 8">
    <name type="scientific">Falsiroseomonas selenitidurans</name>
    <dbReference type="NCBI Taxonomy" id="2716335"/>
    <lineage>
        <taxon>Bacteria</taxon>
        <taxon>Pseudomonadati</taxon>
        <taxon>Pseudomonadota</taxon>
        <taxon>Alphaproteobacteria</taxon>
        <taxon>Acetobacterales</taxon>
        <taxon>Roseomonadaceae</taxon>
        <taxon>Falsiroseomonas</taxon>
    </lineage>
</organism>
<protein>
    <submittedName>
        <fullName evidence="7">Diacylglycerol kinase family lipid kinase</fullName>
    </submittedName>
</protein>
<dbReference type="Pfam" id="PF00781">
    <property type="entry name" value="DAGK_cat"/>
    <property type="match status" value="1"/>
</dbReference>
<accession>A0ABX1E5A4</accession>
<proteinExistence type="predicted"/>
<dbReference type="GO" id="GO:0016301">
    <property type="term" value="F:kinase activity"/>
    <property type="evidence" value="ECO:0007669"/>
    <property type="project" value="UniProtKB-KW"/>
</dbReference>
<evidence type="ECO:0000256" key="4">
    <source>
        <dbReference type="ARBA" id="ARBA00022840"/>
    </source>
</evidence>